<feature type="region of interest" description="Disordered" evidence="1">
    <location>
        <begin position="98"/>
        <end position="123"/>
    </location>
</feature>
<keyword evidence="3" id="KW-1185">Reference proteome</keyword>
<feature type="region of interest" description="Disordered" evidence="1">
    <location>
        <begin position="144"/>
        <end position="185"/>
    </location>
</feature>
<name>A0AAW0BAQ3_9AGAR</name>
<feature type="compositionally biased region" description="Acidic residues" evidence="1">
    <location>
        <begin position="146"/>
        <end position="155"/>
    </location>
</feature>
<reference evidence="2 3" key="1">
    <citation type="submission" date="2024-01" db="EMBL/GenBank/DDBJ databases">
        <title>A draft genome for a cacao thread blight-causing isolate of Paramarasmius palmivorus.</title>
        <authorList>
            <person name="Baruah I.K."/>
            <person name="Bukari Y."/>
            <person name="Amoako-Attah I."/>
            <person name="Meinhardt L.W."/>
            <person name="Bailey B.A."/>
            <person name="Cohen S.P."/>
        </authorList>
    </citation>
    <scope>NUCLEOTIDE SEQUENCE [LARGE SCALE GENOMIC DNA]</scope>
    <source>
        <strain evidence="2 3">GH-12</strain>
    </source>
</reference>
<evidence type="ECO:0000313" key="2">
    <source>
        <dbReference type="EMBL" id="KAK7022729.1"/>
    </source>
</evidence>
<evidence type="ECO:0000313" key="3">
    <source>
        <dbReference type="Proteomes" id="UP001383192"/>
    </source>
</evidence>
<comment type="caution">
    <text evidence="2">The sequence shown here is derived from an EMBL/GenBank/DDBJ whole genome shotgun (WGS) entry which is preliminary data.</text>
</comment>
<proteinExistence type="predicted"/>
<dbReference type="Proteomes" id="UP001383192">
    <property type="component" value="Unassembled WGS sequence"/>
</dbReference>
<organism evidence="2 3">
    <name type="scientific">Paramarasmius palmivorus</name>
    <dbReference type="NCBI Taxonomy" id="297713"/>
    <lineage>
        <taxon>Eukaryota</taxon>
        <taxon>Fungi</taxon>
        <taxon>Dikarya</taxon>
        <taxon>Basidiomycota</taxon>
        <taxon>Agaricomycotina</taxon>
        <taxon>Agaricomycetes</taxon>
        <taxon>Agaricomycetidae</taxon>
        <taxon>Agaricales</taxon>
        <taxon>Marasmiineae</taxon>
        <taxon>Marasmiaceae</taxon>
        <taxon>Paramarasmius</taxon>
    </lineage>
</organism>
<sequence>MISSTKAKGEIFEGPAAFFISPVHGRQPRIDVSTNILLSMPSRRFWRRVFRHFSIGRELIRINRLRRTVVPCPSRRNRRRAAIFRAVIRRRRLLIEAPHDNGHDTNEEQWYASDEDSGETEHEDLIHEDTGIELDEEEYLHSLDYGDTDDEDCDDPCLRENLESEDDGYFSDHNSDSNSDTSSDETDIDFETMCQLYGTPPSPLFIPFMGPVIPLREHLSAQGQSADFPPLLDNEGLSSESDNVLTDIDVDHDTV</sequence>
<dbReference type="EMBL" id="JAYKXP010000151">
    <property type="protein sequence ID" value="KAK7022729.1"/>
    <property type="molecule type" value="Genomic_DNA"/>
</dbReference>
<accession>A0AAW0BAQ3</accession>
<protein>
    <submittedName>
        <fullName evidence="2">Uncharacterized protein</fullName>
    </submittedName>
</protein>
<gene>
    <name evidence="2" type="ORF">VNI00_017005</name>
</gene>
<dbReference type="AlphaFoldDB" id="A0AAW0BAQ3"/>
<evidence type="ECO:0000256" key="1">
    <source>
        <dbReference type="SAM" id="MobiDB-lite"/>
    </source>
</evidence>